<name>A0AAW0F406_9TRYP</name>
<evidence type="ECO:0000256" key="1">
    <source>
        <dbReference type="SAM" id="MobiDB-lite"/>
    </source>
</evidence>
<dbReference type="Proteomes" id="UP001430356">
    <property type="component" value="Unassembled WGS sequence"/>
</dbReference>
<feature type="region of interest" description="Disordered" evidence="1">
    <location>
        <begin position="391"/>
        <end position="465"/>
    </location>
</feature>
<keyword evidence="4" id="KW-1185">Reference proteome</keyword>
<feature type="compositionally biased region" description="Low complexity" evidence="1">
    <location>
        <begin position="333"/>
        <end position="346"/>
    </location>
</feature>
<feature type="compositionally biased region" description="Gly residues" evidence="1">
    <location>
        <begin position="394"/>
        <end position="403"/>
    </location>
</feature>
<evidence type="ECO:0000313" key="4">
    <source>
        <dbReference type="Proteomes" id="UP001430356"/>
    </source>
</evidence>
<reference evidence="3 4" key="1">
    <citation type="journal article" date="2021" name="MBio">
        <title>A New Model Trypanosomatid, Novymonas esmeraldas: Genomic Perception of Its 'Candidatus Pandoraea novymonadis' Endosymbiont.</title>
        <authorList>
            <person name="Zakharova A."/>
            <person name="Saura A."/>
            <person name="Butenko A."/>
            <person name="Podesvova L."/>
            <person name="Warmusova S."/>
            <person name="Kostygov A.Y."/>
            <person name="Nenarokova A."/>
            <person name="Lukes J."/>
            <person name="Opperdoes F.R."/>
            <person name="Yurchenko V."/>
        </authorList>
    </citation>
    <scope>NUCLEOTIDE SEQUENCE [LARGE SCALE GENOMIC DNA]</scope>
    <source>
        <strain evidence="3 4">E262AT.01</strain>
    </source>
</reference>
<keyword evidence="2" id="KW-0812">Transmembrane</keyword>
<keyword evidence="2" id="KW-0472">Membrane</keyword>
<dbReference type="AlphaFoldDB" id="A0AAW0F406"/>
<organism evidence="3 4">
    <name type="scientific">Novymonas esmeraldas</name>
    <dbReference type="NCBI Taxonomy" id="1808958"/>
    <lineage>
        <taxon>Eukaryota</taxon>
        <taxon>Discoba</taxon>
        <taxon>Euglenozoa</taxon>
        <taxon>Kinetoplastea</taxon>
        <taxon>Metakinetoplastina</taxon>
        <taxon>Trypanosomatida</taxon>
        <taxon>Trypanosomatidae</taxon>
        <taxon>Novymonas</taxon>
    </lineage>
</organism>
<feature type="transmembrane region" description="Helical" evidence="2">
    <location>
        <begin position="301"/>
        <end position="325"/>
    </location>
</feature>
<feature type="region of interest" description="Disordered" evidence="1">
    <location>
        <begin position="1"/>
        <end position="41"/>
    </location>
</feature>
<proteinExistence type="predicted"/>
<feature type="compositionally biased region" description="Low complexity" evidence="1">
    <location>
        <begin position="407"/>
        <end position="444"/>
    </location>
</feature>
<dbReference type="EMBL" id="JAECZO010000005">
    <property type="protein sequence ID" value="KAK7200374.1"/>
    <property type="molecule type" value="Genomic_DNA"/>
</dbReference>
<evidence type="ECO:0000256" key="2">
    <source>
        <dbReference type="SAM" id="Phobius"/>
    </source>
</evidence>
<sequence length="465" mass="47353">MGQSSSSCRADAAGSGGIAAVSQQDGSRRTGGGGRRGAEPPAMEMESMLHYAPGTGHEMVTGAAGSANSPTCYVGGAGGAGDVAVFCLDASSHSFGPLMRLMELPPPQRAAALRDASKTASGVLLHARGSTSIHALKQFLLAQASSSSPPDSADALHLFAVYDSRAAAAGAAAGGAAAGDSADVVSKSLLVLPESMELSTLCLNTQLLFLHAAEDGEDGRNPLTAAEGAPVESRSSQPQRRVNVDEEEEEEAAAVTTTSTSMCAASTAAAAAGDGDEGAAGRTLVLLYSRETSFGFDGDDMLLVGCCVAICACIAAGICCCVNAAKNNQNNQNNNGNSSKPSPNYNNGGGGGNGVPNYDYGNNNNNNGGNPQYYNNGNGGAYYGSPQQYNNNYNGGGNSGAPGYGMPPNAYGNNNQNPQYQPQYQPQQQPNYYGQGQYDQQNPQLNGVPMHPATYTPGAPVPAPL</sequence>
<feature type="compositionally biased region" description="Low complexity" evidence="1">
    <location>
        <begin position="355"/>
        <end position="373"/>
    </location>
</feature>
<feature type="region of interest" description="Disordered" evidence="1">
    <location>
        <begin position="333"/>
        <end position="373"/>
    </location>
</feature>
<keyword evidence="2" id="KW-1133">Transmembrane helix</keyword>
<protein>
    <submittedName>
        <fullName evidence="3">Uncharacterized protein</fullName>
    </submittedName>
</protein>
<comment type="caution">
    <text evidence="3">The sequence shown here is derived from an EMBL/GenBank/DDBJ whole genome shotgun (WGS) entry which is preliminary data.</text>
</comment>
<gene>
    <name evidence="3" type="ORF">NESM_000091500</name>
</gene>
<feature type="region of interest" description="Disordered" evidence="1">
    <location>
        <begin position="219"/>
        <end position="248"/>
    </location>
</feature>
<evidence type="ECO:0000313" key="3">
    <source>
        <dbReference type="EMBL" id="KAK7200374.1"/>
    </source>
</evidence>
<accession>A0AAW0F406</accession>